<dbReference type="AlphaFoldDB" id="A0A0H1B5W3"/>
<evidence type="ECO:0000259" key="3">
    <source>
        <dbReference type="SMART" id="SM00822"/>
    </source>
</evidence>
<dbReference type="PROSITE" id="PS00061">
    <property type="entry name" value="ADH_SHORT"/>
    <property type="match status" value="1"/>
</dbReference>
<dbReference type="PRINTS" id="PR00080">
    <property type="entry name" value="SDRFAMILY"/>
</dbReference>
<keyword evidence="2" id="KW-0521">NADP</keyword>
<comment type="caution">
    <text evidence="4">The sequence shown here is derived from an EMBL/GenBank/DDBJ whole genome shotgun (WGS) entry which is preliminary data.</text>
</comment>
<comment type="similarity">
    <text evidence="1">Belongs to the short-chain dehydrogenases/reductases (SDR) family.</text>
</comment>
<protein>
    <submittedName>
        <fullName evidence="4">3-oxoacyl-[acyl-carrier protein] reductase</fullName>
    </submittedName>
</protein>
<dbReference type="GO" id="GO:0016616">
    <property type="term" value="F:oxidoreductase activity, acting on the CH-OH group of donors, NAD or NADP as acceptor"/>
    <property type="evidence" value="ECO:0007669"/>
    <property type="project" value="TreeGrafter"/>
</dbReference>
<dbReference type="SUPFAM" id="SSF51735">
    <property type="entry name" value="NAD(P)-binding Rossmann-fold domains"/>
    <property type="match status" value="1"/>
</dbReference>
<dbReference type="FunFam" id="3.40.50.720:FF:000084">
    <property type="entry name" value="Short-chain dehydrogenase reductase"/>
    <property type="match status" value="1"/>
</dbReference>
<dbReference type="STRING" id="2060906.A0A0H1B5W3"/>
<evidence type="ECO:0000313" key="5">
    <source>
        <dbReference type="Proteomes" id="UP000053573"/>
    </source>
</evidence>
<dbReference type="SMART" id="SM00822">
    <property type="entry name" value="PKS_KR"/>
    <property type="match status" value="1"/>
</dbReference>
<reference evidence="5" key="1">
    <citation type="journal article" date="2015" name="PLoS Genet.">
        <title>The dynamic genome and transcriptome of the human fungal pathogen Blastomyces and close relative Emmonsia.</title>
        <authorList>
            <person name="Munoz J.F."/>
            <person name="Gauthier G.M."/>
            <person name="Desjardins C.A."/>
            <person name="Gallo J.E."/>
            <person name="Holder J."/>
            <person name="Sullivan T.D."/>
            <person name="Marty A.J."/>
            <person name="Carmen J.C."/>
            <person name="Chen Z."/>
            <person name="Ding L."/>
            <person name="Gujja S."/>
            <person name="Magrini V."/>
            <person name="Misas E."/>
            <person name="Mitreva M."/>
            <person name="Priest M."/>
            <person name="Saif S."/>
            <person name="Whiston E.A."/>
            <person name="Young S."/>
            <person name="Zeng Q."/>
            <person name="Goldman W.E."/>
            <person name="Mardis E.R."/>
            <person name="Taylor J.W."/>
            <person name="McEwen J.G."/>
            <person name="Clay O.K."/>
            <person name="Klein B.S."/>
            <person name="Cuomo C.A."/>
        </authorList>
    </citation>
    <scope>NUCLEOTIDE SEQUENCE [LARGE SCALE GENOMIC DNA]</scope>
    <source>
        <strain evidence="5">UAMH 139</strain>
    </source>
</reference>
<dbReference type="InterPro" id="IPR057326">
    <property type="entry name" value="KR_dom"/>
</dbReference>
<dbReference type="InterPro" id="IPR002347">
    <property type="entry name" value="SDR_fam"/>
</dbReference>
<evidence type="ECO:0000313" key="4">
    <source>
        <dbReference type="EMBL" id="KLJ06799.1"/>
    </source>
</evidence>
<organism evidence="4 5">
    <name type="scientific">Blastomyces silverae</name>
    <dbReference type="NCBI Taxonomy" id="2060906"/>
    <lineage>
        <taxon>Eukaryota</taxon>
        <taxon>Fungi</taxon>
        <taxon>Dikarya</taxon>
        <taxon>Ascomycota</taxon>
        <taxon>Pezizomycotina</taxon>
        <taxon>Eurotiomycetes</taxon>
        <taxon>Eurotiomycetidae</taxon>
        <taxon>Onygenales</taxon>
        <taxon>Ajellomycetaceae</taxon>
        <taxon>Blastomyces</taxon>
    </lineage>
</organism>
<dbReference type="EMBL" id="LDEV01002970">
    <property type="protein sequence ID" value="KLJ06799.1"/>
    <property type="molecule type" value="Genomic_DNA"/>
</dbReference>
<sequence length="271" mass="28837">MMLSIAVITGGAGDIGRAIAARLAESHDRVVLVDMNEAKANEVTTMLNRSVETKGEQAEGSERFTSVVCDITEPTQVTELARQVLGMDGEVHTIVNNAGAAFSASLQQTTPEIWKRETALNIDASFLIFHAFADSLKRTSGSVVNIASVNGLGVFGNPGYSAAKAGLIHFTRSIAVEYAKFGIRANAVAPGTVRTSVWEDRVKANPNVFEEAMQWYPLKRTVEPVDVANAVAFLSNKELASAITGVCLPVDCGLMAGPTAPARSFAQCDDF</sequence>
<evidence type="ECO:0000256" key="2">
    <source>
        <dbReference type="ARBA" id="ARBA00022857"/>
    </source>
</evidence>
<dbReference type="OrthoDB" id="1669814at2759"/>
<dbReference type="Gene3D" id="3.40.50.720">
    <property type="entry name" value="NAD(P)-binding Rossmann-like Domain"/>
    <property type="match status" value="1"/>
</dbReference>
<dbReference type="PANTHER" id="PTHR42760:SF40">
    <property type="entry name" value="3-OXOACYL-[ACYL-CARRIER-PROTEIN] REDUCTASE, CHLOROPLASTIC"/>
    <property type="match status" value="1"/>
</dbReference>
<keyword evidence="5" id="KW-1185">Reference proteome</keyword>
<dbReference type="Pfam" id="PF13561">
    <property type="entry name" value="adh_short_C2"/>
    <property type="match status" value="1"/>
</dbReference>
<dbReference type="InterPro" id="IPR036291">
    <property type="entry name" value="NAD(P)-bd_dom_sf"/>
</dbReference>
<name>A0A0H1B5W3_9EURO</name>
<gene>
    <name evidence="4" type="ORF">EMPG_17712</name>
</gene>
<dbReference type="GO" id="GO:0030497">
    <property type="term" value="P:fatty acid elongation"/>
    <property type="evidence" value="ECO:0007669"/>
    <property type="project" value="TreeGrafter"/>
</dbReference>
<dbReference type="CDD" id="cd05233">
    <property type="entry name" value="SDR_c"/>
    <property type="match status" value="1"/>
</dbReference>
<dbReference type="PRINTS" id="PR00081">
    <property type="entry name" value="GDHRDH"/>
</dbReference>
<dbReference type="Proteomes" id="UP000053573">
    <property type="component" value="Unassembled WGS sequence"/>
</dbReference>
<evidence type="ECO:0000256" key="1">
    <source>
        <dbReference type="ARBA" id="ARBA00006484"/>
    </source>
</evidence>
<dbReference type="InterPro" id="IPR020904">
    <property type="entry name" value="Sc_DH/Rdtase_CS"/>
</dbReference>
<dbReference type="PANTHER" id="PTHR42760">
    <property type="entry name" value="SHORT-CHAIN DEHYDROGENASES/REDUCTASES FAMILY MEMBER"/>
    <property type="match status" value="1"/>
</dbReference>
<proteinExistence type="inferred from homology"/>
<feature type="domain" description="Ketoreductase" evidence="3">
    <location>
        <begin position="4"/>
        <end position="201"/>
    </location>
</feature>
<accession>A0A0H1B5W3</accession>